<feature type="transmembrane region" description="Helical" evidence="1">
    <location>
        <begin position="45"/>
        <end position="65"/>
    </location>
</feature>
<dbReference type="PANTHER" id="PTHR44757:SF2">
    <property type="entry name" value="BIOFILM ARCHITECTURE MAINTENANCE PROTEIN MBAA"/>
    <property type="match status" value="1"/>
</dbReference>
<dbReference type="CDD" id="cd12914">
    <property type="entry name" value="PDC1_DGC_like"/>
    <property type="match status" value="1"/>
</dbReference>
<feature type="domain" description="PAS" evidence="2">
    <location>
        <begin position="609"/>
        <end position="687"/>
    </location>
</feature>
<keyword evidence="1" id="KW-0812">Transmembrane</keyword>
<dbReference type="NCBIfam" id="TIGR00254">
    <property type="entry name" value="GGDEF"/>
    <property type="match status" value="1"/>
</dbReference>
<sequence length="1175" mass="130696">MLASRFFPRKALRDHGAEFPQPDGANARATVFASPASRHANPARLIAAGGFVLTVMIAVATWTLLASLRADQIKETQGNLERQTLMLAEQIDRSMQSIELIQQAVIERVRSLGIVSTRDFEALMVDYETHRRLKDQMRGMPYIDALVLTSPDGKLLNFTRAWPIPQDLGIPQNALPAFEAFKNDPERMVFIGRPLRNPINGAWTIPIARRITGHLGEYLGVTFGTISVSYLEDYFRSVSSNQDHSISLFRRDGTVIARYPVSETVRQRSFANRPLFNDVLPARGFGTLIERGALEDRQLMVSGRNLQHYPMAIVVIKRLDDALTSWRYAAIYIAGAALIITLLIVGGATFMARKFGRNLQAQNRKLDAALNNMSQGLTMFDGAGRLIVYNDRYRDLYKLPPESLKSGIALRDVLQLRAESNTCFVPSHKSVDNYIDELLAKVKEGSPYSFISEIGDGRTIAIVNHPMPGGGWVATHDDITEAKRREESFRLLFDGNPIPMWVHDLGSMRFLAVNEAAVAHYGYSREQFMTMNVFDVRVPEEHDDLTALFRRIDDATSHEQIARHRKADGSVIDIVANMRVLNYEGHRATLVALQDVTSRKAADEQLRRTQNFLDTIIENVPVPILVKEVPPAINDVAKYRYTLINRAAEDLFGISRDYIIGKTPAELFPPEQARFITTNNGATLHSDSPLFQTDHPIDTFLNGRRLATAKSVAVRDGHCRPQYLVTVLEDVTDRRRAEQGIARMAHHDALTDLPNRTAFNAAIESAIERAEKNGEAFVLLSLDLDGFKEANDSYGHAVGDALLREVARRLQLAADQDFAARIGGDEFTVIVTGRRQPETAFVVAERLIASISDDIEIDDRRVSIGATVGGAIYPTDGADARMLMINADMALYRAKAAARGSVVFYEPAMGDQQRERRALQDELRFAIARDELLLHYQPQFKIAGEIVGFEALVRWQSPGRGLVSPAQFIPIAEECGLIMPLGDLVLRHACREAARWHMPLTVAVNISPAQFRNGDLPHQVHTVLMETGLSPARLELEITESVLIDDFSRAISILSRLKALGVRITLDDFGTGYSSLSYLHSFSFDKIKIDRAFIGDLATNRHSKAIVRAVIDLGHSLNVPILAEGVETSEQLALLEQSGCDEVQGYLTGRPEPIAEYGDLTGRIHVRPRGYAAAG</sequence>
<dbReference type="CDD" id="cd00130">
    <property type="entry name" value="PAS"/>
    <property type="match status" value="2"/>
</dbReference>
<dbReference type="Gene3D" id="3.30.450.20">
    <property type="entry name" value="PAS domain"/>
    <property type="match status" value="5"/>
</dbReference>
<dbReference type="InterPro" id="IPR013767">
    <property type="entry name" value="PAS_fold"/>
</dbReference>
<dbReference type="Pfam" id="PF00989">
    <property type="entry name" value="PAS"/>
    <property type="match status" value="1"/>
</dbReference>
<dbReference type="PANTHER" id="PTHR44757">
    <property type="entry name" value="DIGUANYLATE CYCLASE DGCP"/>
    <property type="match status" value="1"/>
</dbReference>
<dbReference type="KEGG" id="ptaw:DW352_22275"/>
<dbReference type="Pfam" id="PF00563">
    <property type="entry name" value="EAL"/>
    <property type="match status" value="1"/>
</dbReference>
<dbReference type="InterPro" id="IPR052155">
    <property type="entry name" value="Biofilm_reg_signaling"/>
</dbReference>
<dbReference type="Proteomes" id="UP000254889">
    <property type="component" value="Chromosome"/>
</dbReference>
<proteinExistence type="predicted"/>
<dbReference type="Pfam" id="PF12860">
    <property type="entry name" value="PAS_7"/>
    <property type="match status" value="1"/>
</dbReference>
<evidence type="ECO:0000259" key="2">
    <source>
        <dbReference type="PROSITE" id="PS50112"/>
    </source>
</evidence>
<feature type="domain" description="GGDEF" evidence="4">
    <location>
        <begin position="775"/>
        <end position="907"/>
    </location>
</feature>
<evidence type="ECO:0000313" key="6">
    <source>
        <dbReference type="Proteomes" id="UP000254889"/>
    </source>
</evidence>
<dbReference type="CDD" id="cd01948">
    <property type="entry name" value="EAL"/>
    <property type="match status" value="1"/>
</dbReference>
<feature type="domain" description="EAL" evidence="3">
    <location>
        <begin position="916"/>
        <end position="1165"/>
    </location>
</feature>
<dbReference type="RefSeq" id="WP_115693388.1">
    <property type="nucleotide sequence ID" value="NZ_CP031417.1"/>
</dbReference>
<dbReference type="NCBIfam" id="TIGR00229">
    <property type="entry name" value="sensory_box"/>
    <property type="match status" value="2"/>
</dbReference>
<organism evidence="5 6">
    <name type="scientific">Pseudolabrys taiwanensis</name>
    <dbReference type="NCBI Taxonomy" id="331696"/>
    <lineage>
        <taxon>Bacteria</taxon>
        <taxon>Pseudomonadati</taxon>
        <taxon>Pseudomonadota</taxon>
        <taxon>Alphaproteobacteria</taxon>
        <taxon>Hyphomicrobiales</taxon>
        <taxon>Xanthobacteraceae</taxon>
        <taxon>Pseudolabrys</taxon>
    </lineage>
</organism>
<keyword evidence="1" id="KW-1133">Transmembrane helix</keyword>
<feature type="transmembrane region" description="Helical" evidence="1">
    <location>
        <begin position="328"/>
        <end position="352"/>
    </location>
</feature>
<name>A0A346A1G2_9HYPH</name>
<dbReference type="InterPro" id="IPR013656">
    <property type="entry name" value="PAS_4"/>
</dbReference>
<dbReference type="InterPro" id="IPR000160">
    <property type="entry name" value="GGDEF_dom"/>
</dbReference>
<dbReference type="CDD" id="cd12915">
    <property type="entry name" value="PDC2_DGC_like"/>
    <property type="match status" value="1"/>
</dbReference>
<dbReference type="SMART" id="SM00091">
    <property type="entry name" value="PAS"/>
    <property type="match status" value="3"/>
</dbReference>
<dbReference type="SMART" id="SM00052">
    <property type="entry name" value="EAL"/>
    <property type="match status" value="1"/>
</dbReference>
<accession>A0A346A1G2</accession>
<dbReference type="CDD" id="cd01949">
    <property type="entry name" value="GGDEF"/>
    <property type="match status" value="1"/>
</dbReference>
<dbReference type="SMART" id="SM00267">
    <property type="entry name" value="GGDEF"/>
    <property type="match status" value="1"/>
</dbReference>
<dbReference type="Gene3D" id="3.20.20.450">
    <property type="entry name" value="EAL domain"/>
    <property type="match status" value="1"/>
</dbReference>
<dbReference type="Pfam" id="PF00990">
    <property type="entry name" value="GGDEF"/>
    <property type="match status" value="1"/>
</dbReference>
<dbReference type="FunFam" id="3.20.20.450:FF:000001">
    <property type="entry name" value="Cyclic di-GMP phosphodiesterase yahA"/>
    <property type="match status" value="1"/>
</dbReference>
<protein>
    <submittedName>
        <fullName evidence="5">EAL domain-containing protein</fullName>
    </submittedName>
</protein>
<dbReference type="PROSITE" id="PS50883">
    <property type="entry name" value="EAL"/>
    <property type="match status" value="1"/>
</dbReference>
<dbReference type="InterPro" id="IPR043128">
    <property type="entry name" value="Rev_trsase/Diguanyl_cyclase"/>
</dbReference>
<dbReference type="AlphaFoldDB" id="A0A346A1G2"/>
<feature type="domain" description="PAS" evidence="2">
    <location>
        <begin position="485"/>
        <end position="559"/>
    </location>
</feature>
<dbReference type="PROSITE" id="PS50112">
    <property type="entry name" value="PAS"/>
    <property type="match status" value="2"/>
</dbReference>
<evidence type="ECO:0000313" key="5">
    <source>
        <dbReference type="EMBL" id="AXK83009.1"/>
    </source>
</evidence>
<dbReference type="InterPro" id="IPR035965">
    <property type="entry name" value="PAS-like_dom_sf"/>
</dbReference>
<dbReference type="EMBL" id="CP031417">
    <property type="protein sequence ID" value="AXK83009.1"/>
    <property type="molecule type" value="Genomic_DNA"/>
</dbReference>
<dbReference type="OrthoDB" id="9814202at2"/>
<dbReference type="Pfam" id="PF22588">
    <property type="entry name" value="dCache_1_like"/>
    <property type="match status" value="1"/>
</dbReference>
<dbReference type="GO" id="GO:0006355">
    <property type="term" value="P:regulation of DNA-templated transcription"/>
    <property type="evidence" value="ECO:0007669"/>
    <property type="project" value="InterPro"/>
</dbReference>
<keyword evidence="1" id="KW-0472">Membrane</keyword>
<evidence type="ECO:0000256" key="1">
    <source>
        <dbReference type="SAM" id="Phobius"/>
    </source>
</evidence>
<dbReference type="InterPro" id="IPR029787">
    <property type="entry name" value="Nucleotide_cyclase"/>
</dbReference>
<dbReference type="Pfam" id="PF08448">
    <property type="entry name" value="PAS_4"/>
    <property type="match status" value="1"/>
</dbReference>
<dbReference type="SUPFAM" id="SSF55073">
    <property type="entry name" value="Nucleotide cyclase"/>
    <property type="match status" value="1"/>
</dbReference>
<gene>
    <name evidence="5" type="ORF">DW352_22275</name>
</gene>
<dbReference type="InterPro" id="IPR035919">
    <property type="entry name" value="EAL_sf"/>
</dbReference>
<evidence type="ECO:0000259" key="3">
    <source>
        <dbReference type="PROSITE" id="PS50883"/>
    </source>
</evidence>
<dbReference type="PROSITE" id="PS50887">
    <property type="entry name" value="GGDEF"/>
    <property type="match status" value="1"/>
</dbReference>
<keyword evidence="6" id="KW-1185">Reference proteome</keyword>
<dbReference type="InterPro" id="IPR001633">
    <property type="entry name" value="EAL_dom"/>
</dbReference>
<dbReference type="Gene3D" id="3.30.70.270">
    <property type="match status" value="1"/>
</dbReference>
<dbReference type="SUPFAM" id="SSF141868">
    <property type="entry name" value="EAL domain-like"/>
    <property type="match status" value="1"/>
</dbReference>
<dbReference type="SUPFAM" id="SSF55785">
    <property type="entry name" value="PYP-like sensor domain (PAS domain)"/>
    <property type="match status" value="3"/>
</dbReference>
<dbReference type="InterPro" id="IPR054327">
    <property type="entry name" value="His-kinase-like_sensor"/>
</dbReference>
<evidence type="ECO:0000259" key="4">
    <source>
        <dbReference type="PROSITE" id="PS50887"/>
    </source>
</evidence>
<reference evidence="5 6" key="1">
    <citation type="submission" date="2018-07" db="EMBL/GenBank/DDBJ databases">
        <authorList>
            <person name="Quirk P.G."/>
            <person name="Krulwich T.A."/>
        </authorList>
    </citation>
    <scope>NUCLEOTIDE SEQUENCE [LARGE SCALE GENOMIC DNA]</scope>
    <source>
        <strain evidence="5 6">CC-BB4</strain>
    </source>
</reference>
<dbReference type="InterPro" id="IPR000014">
    <property type="entry name" value="PAS"/>
</dbReference>